<evidence type="ECO:0000256" key="1">
    <source>
        <dbReference type="SAM" id="MobiDB-lite"/>
    </source>
</evidence>
<evidence type="ECO:0000313" key="2">
    <source>
        <dbReference type="EnsemblPlants" id="HORVU.MOREX.r3.5HG0530670.1"/>
    </source>
</evidence>
<dbReference type="KEGG" id="hvg:123399417"/>
<dbReference type="GeneID" id="123399417"/>
<dbReference type="AlphaFoldDB" id="A0A8I6YMH9"/>
<feature type="compositionally biased region" description="Basic residues" evidence="1">
    <location>
        <begin position="78"/>
        <end position="89"/>
    </location>
</feature>
<gene>
    <name evidence="2" type="primary">LOC123399417</name>
</gene>
<dbReference type="EnsemblPlants" id="HORVU.MOREX.r3.5HG0530670.1">
    <property type="protein sequence ID" value="HORVU.MOREX.r3.5HG0530670.1"/>
    <property type="gene ID" value="HORVU.MOREX.r3.5HG0530670"/>
</dbReference>
<evidence type="ECO:0000313" key="3">
    <source>
        <dbReference type="Proteomes" id="UP000011116"/>
    </source>
</evidence>
<feature type="region of interest" description="Disordered" evidence="1">
    <location>
        <begin position="1"/>
        <end position="24"/>
    </location>
</feature>
<keyword evidence="3" id="KW-1185">Reference proteome</keyword>
<dbReference type="RefSeq" id="XP_044949764.1">
    <property type="nucleotide sequence ID" value="XM_045093829.1"/>
</dbReference>
<dbReference type="PANTHER" id="PTHR37256">
    <property type="entry name" value="E1A-BINDING PROTEIN P400-LIKE"/>
    <property type="match status" value="1"/>
</dbReference>
<dbReference type="Gramene" id="HORVU.MOREX.r3.5HG0530670.1">
    <property type="protein sequence ID" value="HORVU.MOREX.r3.5HG0530670.1"/>
    <property type="gene ID" value="HORVU.MOREX.r3.5HG0530670"/>
</dbReference>
<name>A0A8I6YMH9_HORVV</name>
<reference evidence="2" key="2">
    <citation type="submission" date="2020-10" db="EMBL/GenBank/DDBJ databases">
        <authorList>
            <person name="Scholz U."/>
            <person name="Mascher M."/>
            <person name="Fiebig A."/>
        </authorList>
    </citation>
    <scope>NUCLEOTIDE SEQUENCE [LARGE SCALE GENOMIC DNA]</scope>
    <source>
        <strain evidence="2">cv. Morex</strain>
    </source>
</reference>
<dbReference type="OrthoDB" id="692030at2759"/>
<dbReference type="Gramene" id="HORVU.MOREX.r2.5HG0441430.1">
    <property type="protein sequence ID" value="HORVU.MOREX.r2.5HG0441430.1"/>
    <property type="gene ID" value="HORVU.MOREX.r2.5HG0441430"/>
</dbReference>
<accession>A0A8I6YMH9</accession>
<reference evidence="2" key="3">
    <citation type="submission" date="2022-01" db="UniProtKB">
        <authorList>
            <consortium name="EnsemblPlants"/>
        </authorList>
    </citation>
    <scope>IDENTIFICATION</scope>
    <source>
        <strain evidence="2">subsp. vulgare</strain>
    </source>
</reference>
<dbReference type="PANTHER" id="PTHR37256:SF6">
    <property type="match status" value="1"/>
</dbReference>
<feature type="compositionally biased region" description="Low complexity" evidence="1">
    <location>
        <begin position="253"/>
        <end position="266"/>
    </location>
</feature>
<feature type="region of interest" description="Disordered" evidence="1">
    <location>
        <begin position="240"/>
        <end position="268"/>
    </location>
</feature>
<feature type="region of interest" description="Disordered" evidence="1">
    <location>
        <begin position="57"/>
        <end position="93"/>
    </location>
</feature>
<organism evidence="2 3">
    <name type="scientific">Hordeum vulgare subsp. vulgare</name>
    <name type="common">Domesticated barley</name>
    <dbReference type="NCBI Taxonomy" id="112509"/>
    <lineage>
        <taxon>Eukaryota</taxon>
        <taxon>Viridiplantae</taxon>
        <taxon>Streptophyta</taxon>
        <taxon>Embryophyta</taxon>
        <taxon>Tracheophyta</taxon>
        <taxon>Spermatophyta</taxon>
        <taxon>Magnoliopsida</taxon>
        <taxon>Liliopsida</taxon>
        <taxon>Poales</taxon>
        <taxon>Poaceae</taxon>
        <taxon>BOP clade</taxon>
        <taxon>Pooideae</taxon>
        <taxon>Triticodae</taxon>
        <taxon>Triticeae</taxon>
        <taxon>Hordeinae</taxon>
        <taxon>Hordeum</taxon>
    </lineage>
</organism>
<feature type="compositionally biased region" description="Polar residues" evidence="1">
    <location>
        <begin position="10"/>
        <end position="19"/>
    </location>
</feature>
<dbReference type="OMA" id="CMDIGDI"/>
<sequence>MRNQRIAPISCSSSKTNNNKQEEPHLSGAYIRSLVKHLSSSSTARSRDHHHITMGTKSYQEEQQGSQTTPPSLQQQQPHKKQVRRRLHTSRPYQERLLNMAEARREIVTALKIHRASMREAKEQQQQQQLVQQLQHQQEVQVVQDNRVAFSAPGMSSYGPFSDYLHSSSPFAYSTSTSNSGYSYYSSPPLLPYHTPVVVPMLPMVDALDQLVPLPTQPLGLNLTFDGFGGGVAGEDANNFTATSSSFDPPSLVQQPSPASSYSVYSSPPPATMVSQDMASAAAENTSQSLHRVLDEEEMAAIHSAGERHDIEWSDTVNLATSAWWSRLLESVEHGEGDDGATVAQETCKADSMGMHLSDEYCRQDVSFPCMDIGEIEGWNADWFS</sequence>
<reference evidence="3" key="1">
    <citation type="journal article" date="2012" name="Nature">
        <title>A physical, genetic and functional sequence assembly of the barley genome.</title>
        <authorList>
            <consortium name="The International Barley Genome Sequencing Consortium"/>
            <person name="Mayer K.F."/>
            <person name="Waugh R."/>
            <person name="Brown J.W."/>
            <person name="Schulman A."/>
            <person name="Langridge P."/>
            <person name="Platzer M."/>
            <person name="Fincher G.B."/>
            <person name="Muehlbauer G.J."/>
            <person name="Sato K."/>
            <person name="Close T.J."/>
            <person name="Wise R.P."/>
            <person name="Stein N."/>
        </authorList>
    </citation>
    <scope>NUCLEOTIDE SEQUENCE [LARGE SCALE GENOMIC DNA]</scope>
    <source>
        <strain evidence="3">cv. Morex</strain>
    </source>
</reference>
<feature type="compositionally biased region" description="Low complexity" evidence="1">
    <location>
        <begin position="63"/>
        <end position="77"/>
    </location>
</feature>
<dbReference type="Proteomes" id="UP000011116">
    <property type="component" value="Chromosome 5H"/>
</dbReference>
<protein>
    <submittedName>
        <fullName evidence="2">Uncharacterized protein</fullName>
    </submittedName>
</protein>
<proteinExistence type="predicted"/>